<feature type="compositionally biased region" description="Basic and acidic residues" evidence="1">
    <location>
        <begin position="19"/>
        <end position="29"/>
    </location>
</feature>
<proteinExistence type="predicted"/>
<evidence type="ECO:0000256" key="1">
    <source>
        <dbReference type="SAM" id="MobiDB-lite"/>
    </source>
</evidence>
<name>A0A9P4WAC8_CURKU</name>
<reference evidence="2" key="1">
    <citation type="submission" date="2019-04" db="EMBL/GenBank/DDBJ databases">
        <title>Sequencing of skin fungus with MAO and IRED activity.</title>
        <authorList>
            <person name="Marsaioli A.J."/>
            <person name="Bonatto J.M.C."/>
            <person name="Reis Junior O."/>
        </authorList>
    </citation>
    <scope>NUCLEOTIDE SEQUENCE</scope>
    <source>
        <strain evidence="2">30M1</strain>
    </source>
</reference>
<dbReference type="AlphaFoldDB" id="A0A9P4WAC8"/>
<feature type="compositionally biased region" description="Acidic residues" evidence="1">
    <location>
        <begin position="288"/>
        <end position="303"/>
    </location>
</feature>
<sequence>MATGSEQLKRGLEAMGDDESNKRAKHEGNESVASDDGCGSYTTAVEDMDDMTLAVLLEGENRRNSPLLKLPGELRNHIYGYLALFRSESGVMPTSEYRRLAHVSRQLRTELHSYTQAHGMFYMKCERHCDYFSYLYQFRAVDKASIRCVIVDISKLLYTSYFELTDHVRRINCFLDSLHRETNLPKIVVGAAHDVNLFRHTIDYYQKDMAFADYVGRPDEAFDVFWRAFGEGVIREQDADWYSEEAEYKGDETDEEETDEAEDEKMEVDWAADWDSDEDDSDWHGEEETGDGVEEETEKETEV</sequence>
<evidence type="ECO:0000313" key="3">
    <source>
        <dbReference type="Proteomes" id="UP000801428"/>
    </source>
</evidence>
<protein>
    <submittedName>
        <fullName evidence="2">Uncharacterized protein</fullName>
    </submittedName>
</protein>
<feature type="region of interest" description="Disordered" evidence="1">
    <location>
        <begin position="245"/>
        <end position="303"/>
    </location>
</feature>
<gene>
    <name evidence="2" type="ORF">E8E13_003928</name>
</gene>
<organism evidence="2 3">
    <name type="scientific">Curvularia kusanoi</name>
    <name type="common">Cochliobolus kusanoi</name>
    <dbReference type="NCBI Taxonomy" id="90978"/>
    <lineage>
        <taxon>Eukaryota</taxon>
        <taxon>Fungi</taxon>
        <taxon>Dikarya</taxon>
        <taxon>Ascomycota</taxon>
        <taxon>Pezizomycotina</taxon>
        <taxon>Dothideomycetes</taxon>
        <taxon>Pleosporomycetidae</taxon>
        <taxon>Pleosporales</taxon>
        <taxon>Pleosporineae</taxon>
        <taxon>Pleosporaceae</taxon>
        <taxon>Curvularia</taxon>
    </lineage>
</organism>
<feature type="region of interest" description="Disordered" evidence="1">
    <location>
        <begin position="1"/>
        <end position="38"/>
    </location>
</feature>
<dbReference type="OrthoDB" id="10662740at2759"/>
<dbReference type="Proteomes" id="UP000801428">
    <property type="component" value="Unassembled WGS sequence"/>
</dbReference>
<accession>A0A9P4WAC8</accession>
<evidence type="ECO:0000313" key="2">
    <source>
        <dbReference type="EMBL" id="KAF3001838.1"/>
    </source>
</evidence>
<keyword evidence="3" id="KW-1185">Reference proteome</keyword>
<comment type="caution">
    <text evidence="2">The sequence shown here is derived from an EMBL/GenBank/DDBJ whole genome shotgun (WGS) entry which is preliminary data.</text>
</comment>
<feature type="compositionally biased region" description="Acidic residues" evidence="1">
    <location>
        <begin position="252"/>
        <end position="281"/>
    </location>
</feature>
<dbReference type="EMBL" id="SWKU01000012">
    <property type="protein sequence ID" value="KAF3001838.1"/>
    <property type="molecule type" value="Genomic_DNA"/>
</dbReference>